<dbReference type="PANTHER" id="PTHR43252">
    <property type="entry name" value="TRANSCRIPTIONAL REGULATOR YQJI"/>
    <property type="match status" value="1"/>
</dbReference>
<dbReference type="Pfam" id="PF03551">
    <property type="entry name" value="PadR"/>
    <property type="match status" value="1"/>
</dbReference>
<keyword evidence="3" id="KW-1185">Reference proteome</keyword>
<dbReference type="eggNOG" id="COG1695">
    <property type="taxonomic scope" value="Bacteria"/>
</dbReference>
<dbReference type="STRING" id="1423734.FC83_GL002063"/>
<dbReference type="InterPro" id="IPR036390">
    <property type="entry name" value="WH_DNA-bd_sf"/>
</dbReference>
<feature type="domain" description="Transcription regulator PadR N-terminal" evidence="1">
    <location>
        <begin position="10"/>
        <end position="80"/>
    </location>
</feature>
<dbReference type="EMBL" id="AZGA01000020">
    <property type="protein sequence ID" value="KRM34923.1"/>
    <property type="molecule type" value="Genomic_DNA"/>
</dbReference>
<dbReference type="InterPro" id="IPR005149">
    <property type="entry name" value="Tscrpt_reg_PadR_N"/>
</dbReference>
<dbReference type="AlphaFoldDB" id="A0A0R1Y3N9"/>
<reference evidence="2 3" key="1">
    <citation type="journal article" date="2015" name="Genome Announc.">
        <title>Expanding the biotechnology potential of lactobacilli through comparative genomics of 213 strains and associated genera.</title>
        <authorList>
            <person name="Sun Z."/>
            <person name="Harris H.M."/>
            <person name="McCann A."/>
            <person name="Guo C."/>
            <person name="Argimon S."/>
            <person name="Zhang W."/>
            <person name="Yang X."/>
            <person name="Jeffery I.B."/>
            <person name="Cooney J.C."/>
            <person name="Kagawa T.F."/>
            <person name="Liu W."/>
            <person name="Song Y."/>
            <person name="Salvetti E."/>
            <person name="Wrobel A."/>
            <person name="Rasinkangas P."/>
            <person name="Parkhill J."/>
            <person name="Rea M.C."/>
            <person name="O'Sullivan O."/>
            <person name="Ritari J."/>
            <person name="Douillard F.P."/>
            <person name="Paul Ross R."/>
            <person name="Yang R."/>
            <person name="Briner A.E."/>
            <person name="Felis G.E."/>
            <person name="de Vos W.M."/>
            <person name="Barrangou R."/>
            <person name="Klaenhammer T.R."/>
            <person name="Caufield P.W."/>
            <person name="Cui Y."/>
            <person name="Zhang H."/>
            <person name="O'Toole P.W."/>
        </authorList>
    </citation>
    <scope>NUCLEOTIDE SEQUENCE [LARGE SCALE GENOMIC DNA]</scope>
    <source>
        <strain evidence="2 3">DSM 18527</strain>
    </source>
</reference>
<dbReference type="PANTHER" id="PTHR43252:SF2">
    <property type="entry name" value="TRANSCRIPTION REGULATOR, PADR-LIKE FAMILY"/>
    <property type="match status" value="1"/>
</dbReference>
<dbReference type="PATRIC" id="fig|1423734.3.peg.2086"/>
<evidence type="ECO:0000313" key="3">
    <source>
        <dbReference type="Proteomes" id="UP000051236"/>
    </source>
</evidence>
<evidence type="ECO:0000259" key="1">
    <source>
        <dbReference type="Pfam" id="PF03551"/>
    </source>
</evidence>
<sequence>MEADMYELLILGALMSRNMSGYKLRKVLESSLVPRREISNGSMYPLLAKLEDKGYIEFLADNTDSRNKKVAQITAAGKDRFLDLMAQPIADDAKRESLYRFKFRGMPGVDVAQQTLILDDYERQTQQDRNIYEGVRSHLQHTLKEPTANKPYLNWSMRNLALSIALCDTKLTWIKDCRKVLAQKDGD</sequence>
<dbReference type="InterPro" id="IPR036388">
    <property type="entry name" value="WH-like_DNA-bd_sf"/>
</dbReference>
<dbReference type="Gene3D" id="1.10.10.10">
    <property type="entry name" value="Winged helix-like DNA-binding domain superfamily/Winged helix DNA-binding domain"/>
    <property type="match status" value="1"/>
</dbReference>
<gene>
    <name evidence="2" type="ORF">FC83_GL002063</name>
</gene>
<dbReference type="SUPFAM" id="SSF46785">
    <property type="entry name" value="Winged helix' DNA-binding domain"/>
    <property type="match status" value="1"/>
</dbReference>
<accession>A0A0R1Y3N9</accession>
<protein>
    <submittedName>
        <fullName evidence="2">Transcriptional regulator</fullName>
    </submittedName>
</protein>
<name>A0A0R1Y3N9_9LACO</name>
<evidence type="ECO:0000313" key="2">
    <source>
        <dbReference type="EMBL" id="KRM34923.1"/>
    </source>
</evidence>
<organism evidence="2 3">
    <name type="scientific">Agrilactobacillus composti DSM 18527 = JCM 14202</name>
    <dbReference type="NCBI Taxonomy" id="1423734"/>
    <lineage>
        <taxon>Bacteria</taxon>
        <taxon>Bacillati</taxon>
        <taxon>Bacillota</taxon>
        <taxon>Bacilli</taxon>
        <taxon>Lactobacillales</taxon>
        <taxon>Lactobacillaceae</taxon>
        <taxon>Agrilactobacillus</taxon>
    </lineage>
</organism>
<dbReference type="Proteomes" id="UP000051236">
    <property type="component" value="Unassembled WGS sequence"/>
</dbReference>
<comment type="caution">
    <text evidence="2">The sequence shown here is derived from an EMBL/GenBank/DDBJ whole genome shotgun (WGS) entry which is preliminary data.</text>
</comment>
<proteinExistence type="predicted"/>